<protein>
    <submittedName>
        <fullName evidence="2">Osmotically inducible protein OsmC</fullName>
    </submittedName>
</protein>
<dbReference type="STRING" id="1134406.ADN00_04790"/>
<keyword evidence="3" id="KW-1185">Reference proteome</keyword>
<evidence type="ECO:0000313" key="3">
    <source>
        <dbReference type="Proteomes" id="UP000050417"/>
    </source>
</evidence>
<dbReference type="Gene3D" id="3.30.300.20">
    <property type="match status" value="1"/>
</dbReference>
<dbReference type="PANTHER" id="PTHR39624">
    <property type="entry name" value="PROTEIN INVOLVED IN RIMO-MEDIATED BETA-METHYLTHIOLATION OF RIBOSOMAL PROTEIN S12 YCAO"/>
    <property type="match status" value="1"/>
</dbReference>
<sequence>MEMIVDFPGGARVDTHFGPYTVKTDQPPMGGGSGSAPTPFATFLASIGACAGIYVLSFLQQRNLPTDGVRLVQRAYSDPMTGMVSKIDLEIQVPEGFPERYLPALIRTADLCAVKKHLQHPPEIEVTAKAVATA</sequence>
<reference evidence="2 3" key="1">
    <citation type="submission" date="2015-07" db="EMBL/GenBank/DDBJ databases">
        <title>Genome sequence of Ornatilinea apprima DSM 23815.</title>
        <authorList>
            <person name="Hemp J."/>
            <person name="Ward L.M."/>
            <person name="Pace L.A."/>
            <person name="Fischer W.W."/>
        </authorList>
    </citation>
    <scope>NUCLEOTIDE SEQUENCE [LARGE SCALE GENOMIC DNA]</scope>
    <source>
        <strain evidence="2 3">P3M-1</strain>
    </source>
</reference>
<dbReference type="InterPro" id="IPR015946">
    <property type="entry name" value="KH_dom-like_a/b"/>
</dbReference>
<accession>A0A0P6XQZ8</accession>
<evidence type="ECO:0000313" key="2">
    <source>
        <dbReference type="EMBL" id="KPL79247.1"/>
    </source>
</evidence>
<dbReference type="Pfam" id="PF02566">
    <property type="entry name" value="OsmC"/>
    <property type="match status" value="1"/>
</dbReference>
<evidence type="ECO:0000256" key="1">
    <source>
        <dbReference type="SAM" id="Phobius"/>
    </source>
</evidence>
<dbReference type="SUPFAM" id="SSF82784">
    <property type="entry name" value="OsmC-like"/>
    <property type="match status" value="1"/>
</dbReference>
<organism evidence="2 3">
    <name type="scientific">Ornatilinea apprima</name>
    <dbReference type="NCBI Taxonomy" id="1134406"/>
    <lineage>
        <taxon>Bacteria</taxon>
        <taxon>Bacillati</taxon>
        <taxon>Chloroflexota</taxon>
        <taxon>Anaerolineae</taxon>
        <taxon>Anaerolineales</taxon>
        <taxon>Anaerolineaceae</taxon>
        <taxon>Ornatilinea</taxon>
    </lineage>
</organism>
<name>A0A0P6XQZ8_9CHLR</name>
<dbReference type="AlphaFoldDB" id="A0A0P6XQZ8"/>
<dbReference type="InterPro" id="IPR003718">
    <property type="entry name" value="OsmC/Ohr_fam"/>
</dbReference>
<gene>
    <name evidence="2" type="ORF">ADN00_04790</name>
</gene>
<dbReference type="InterPro" id="IPR036102">
    <property type="entry name" value="OsmC/Ohrsf"/>
</dbReference>
<keyword evidence="1" id="KW-1133">Transmembrane helix</keyword>
<proteinExistence type="predicted"/>
<dbReference type="PANTHER" id="PTHR39624:SF2">
    <property type="entry name" value="OSMC-LIKE PROTEIN"/>
    <property type="match status" value="1"/>
</dbReference>
<keyword evidence="1" id="KW-0812">Transmembrane</keyword>
<dbReference type="EMBL" id="LGCL01000015">
    <property type="protein sequence ID" value="KPL79247.1"/>
    <property type="molecule type" value="Genomic_DNA"/>
</dbReference>
<dbReference type="Proteomes" id="UP000050417">
    <property type="component" value="Unassembled WGS sequence"/>
</dbReference>
<keyword evidence="1" id="KW-0472">Membrane</keyword>
<feature type="transmembrane region" description="Helical" evidence="1">
    <location>
        <begin position="40"/>
        <end position="59"/>
    </location>
</feature>
<comment type="caution">
    <text evidence="2">The sequence shown here is derived from an EMBL/GenBank/DDBJ whole genome shotgun (WGS) entry which is preliminary data.</text>
</comment>
<dbReference type="RefSeq" id="WP_075061816.1">
    <property type="nucleotide sequence ID" value="NZ_LGCL01000015.1"/>
</dbReference>
<dbReference type="OrthoDB" id="290036at2"/>